<feature type="domain" description="Helicase C-terminal" evidence="15">
    <location>
        <begin position="677"/>
        <end position="850"/>
    </location>
</feature>
<dbReference type="InterPro" id="IPR014001">
    <property type="entry name" value="Helicase_ATP-bd"/>
</dbReference>
<feature type="coiled-coil region" evidence="12">
    <location>
        <begin position="299"/>
        <end position="326"/>
    </location>
</feature>
<keyword evidence="4" id="KW-0547">Nucleotide-binding</keyword>
<evidence type="ECO:0000256" key="3">
    <source>
        <dbReference type="ARBA" id="ARBA00022728"/>
    </source>
</evidence>
<dbReference type="Pfam" id="PF07717">
    <property type="entry name" value="OB_NTP_bind"/>
    <property type="match status" value="1"/>
</dbReference>
<evidence type="ECO:0000259" key="15">
    <source>
        <dbReference type="PROSITE" id="PS51194"/>
    </source>
</evidence>
<dbReference type="PANTHER" id="PTHR18934:SF83">
    <property type="entry name" value="PRE-MRNA-SPLICING FACTOR ATP-DEPENDENT RNA HELICASE DHX16"/>
    <property type="match status" value="1"/>
</dbReference>
<dbReference type="InterPro" id="IPR027417">
    <property type="entry name" value="P-loop_NTPase"/>
</dbReference>
<evidence type="ECO:0000256" key="10">
    <source>
        <dbReference type="ARBA" id="ARBA00061257"/>
    </source>
</evidence>
<keyword evidence="3" id="KW-0747">Spliceosome</keyword>
<dbReference type="PANTHER" id="PTHR18934">
    <property type="entry name" value="ATP-DEPENDENT RNA HELICASE"/>
    <property type="match status" value="1"/>
</dbReference>
<dbReference type="GO" id="GO:0016787">
    <property type="term" value="F:hydrolase activity"/>
    <property type="evidence" value="ECO:0007669"/>
    <property type="project" value="UniProtKB-KW"/>
</dbReference>
<dbReference type="SMART" id="SM00847">
    <property type="entry name" value="HA2"/>
    <property type="match status" value="1"/>
</dbReference>
<name>A0A8J4RTW6_9ROSI</name>
<dbReference type="CDD" id="cd18791">
    <property type="entry name" value="SF2_C_RHA"/>
    <property type="match status" value="1"/>
</dbReference>
<dbReference type="GO" id="GO:0006397">
    <property type="term" value="P:mRNA processing"/>
    <property type="evidence" value="ECO:0007669"/>
    <property type="project" value="UniProtKB-KW"/>
</dbReference>
<feature type="region of interest" description="Disordered" evidence="13">
    <location>
        <begin position="25"/>
        <end position="66"/>
    </location>
</feature>
<dbReference type="GO" id="GO:0005524">
    <property type="term" value="F:ATP binding"/>
    <property type="evidence" value="ECO:0007669"/>
    <property type="project" value="UniProtKB-KW"/>
</dbReference>
<dbReference type="AlphaFoldDB" id="A0A8J4RTW6"/>
<evidence type="ECO:0000256" key="13">
    <source>
        <dbReference type="SAM" id="MobiDB-lite"/>
    </source>
</evidence>
<dbReference type="SMART" id="SM00490">
    <property type="entry name" value="HELICc"/>
    <property type="match status" value="1"/>
</dbReference>
<evidence type="ECO:0000256" key="4">
    <source>
        <dbReference type="ARBA" id="ARBA00022741"/>
    </source>
</evidence>
<dbReference type="PROSITE" id="PS51194">
    <property type="entry name" value="HELICASE_CTER"/>
    <property type="match status" value="1"/>
</dbReference>
<feature type="compositionally biased region" description="Basic and acidic residues" evidence="13">
    <location>
        <begin position="242"/>
        <end position="265"/>
    </location>
</feature>
<reference evidence="16" key="1">
    <citation type="submission" date="2020-03" db="EMBL/GenBank/DDBJ databases">
        <title>Castanea mollissima Vanexum genome sequencing.</title>
        <authorList>
            <person name="Staton M."/>
        </authorList>
    </citation>
    <scope>NUCLEOTIDE SEQUENCE</scope>
    <source>
        <tissue evidence="16">Leaf</tissue>
    </source>
</reference>
<dbReference type="InterPro" id="IPR002464">
    <property type="entry name" value="DNA/RNA_helicase_DEAH_CS"/>
</dbReference>
<dbReference type="SUPFAM" id="SSF52540">
    <property type="entry name" value="P-loop containing nucleoside triphosphate hydrolases"/>
    <property type="match status" value="1"/>
</dbReference>
<dbReference type="EMBL" id="JRKL02000800">
    <property type="protein sequence ID" value="KAF3968221.1"/>
    <property type="molecule type" value="Genomic_DNA"/>
</dbReference>
<evidence type="ECO:0000256" key="5">
    <source>
        <dbReference type="ARBA" id="ARBA00022801"/>
    </source>
</evidence>
<evidence type="ECO:0000256" key="8">
    <source>
        <dbReference type="ARBA" id="ARBA00023187"/>
    </source>
</evidence>
<organism evidence="16 17">
    <name type="scientific">Castanea mollissima</name>
    <name type="common">Chinese chestnut</name>
    <dbReference type="NCBI Taxonomy" id="60419"/>
    <lineage>
        <taxon>Eukaryota</taxon>
        <taxon>Viridiplantae</taxon>
        <taxon>Streptophyta</taxon>
        <taxon>Embryophyta</taxon>
        <taxon>Tracheophyta</taxon>
        <taxon>Spermatophyta</taxon>
        <taxon>Magnoliopsida</taxon>
        <taxon>eudicotyledons</taxon>
        <taxon>Gunneridae</taxon>
        <taxon>Pentapetalae</taxon>
        <taxon>rosids</taxon>
        <taxon>fabids</taxon>
        <taxon>Fagales</taxon>
        <taxon>Fagaceae</taxon>
        <taxon>Castanea</taxon>
    </lineage>
</organism>
<evidence type="ECO:0000256" key="11">
    <source>
        <dbReference type="ARBA" id="ARBA00077342"/>
    </source>
</evidence>
<feature type="region of interest" description="Disordered" evidence="13">
    <location>
        <begin position="165"/>
        <end position="265"/>
    </location>
</feature>
<keyword evidence="17" id="KW-1185">Reference proteome</keyword>
<comment type="caution">
    <text evidence="16">The sequence shown here is derived from an EMBL/GenBank/DDBJ whole genome shotgun (WGS) entry which is preliminary data.</text>
</comment>
<keyword evidence="12" id="KW-0175">Coiled coil</keyword>
<keyword evidence="2" id="KW-0507">mRNA processing</keyword>
<accession>A0A8J4RTW6</accession>
<dbReference type="Pfam" id="PF00270">
    <property type="entry name" value="DEAD"/>
    <property type="match status" value="1"/>
</dbReference>
<dbReference type="InterPro" id="IPR048333">
    <property type="entry name" value="HA2_WH"/>
</dbReference>
<feature type="compositionally biased region" description="Acidic residues" evidence="13">
    <location>
        <begin position="230"/>
        <end position="241"/>
    </location>
</feature>
<dbReference type="GO" id="GO:0003723">
    <property type="term" value="F:RNA binding"/>
    <property type="evidence" value="ECO:0007669"/>
    <property type="project" value="TreeGrafter"/>
</dbReference>
<dbReference type="FunFam" id="3.40.50.300:FF:000007">
    <property type="entry name" value="Pre-mRNA-splicing factor ATP-dependent RNA helicase"/>
    <property type="match status" value="1"/>
</dbReference>
<dbReference type="Pfam" id="PF00271">
    <property type="entry name" value="Helicase_C"/>
    <property type="match status" value="1"/>
</dbReference>
<dbReference type="Pfam" id="PF21010">
    <property type="entry name" value="HA2_C"/>
    <property type="match status" value="1"/>
</dbReference>
<keyword evidence="6" id="KW-0347">Helicase</keyword>
<dbReference type="Gene3D" id="3.40.50.300">
    <property type="entry name" value="P-loop containing nucleotide triphosphate hydrolases"/>
    <property type="match status" value="2"/>
</dbReference>
<dbReference type="PROSITE" id="PS00690">
    <property type="entry name" value="DEAH_ATP_HELICASE"/>
    <property type="match status" value="1"/>
</dbReference>
<evidence type="ECO:0000259" key="14">
    <source>
        <dbReference type="PROSITE" id="PS51192"/>
    </source>
</evidence>
<feature type="compositionally biased region" description="Acidic residues" evidence="13">
    <location>
        <begin position="165"/>
        <end position="177"/>
    </location>
</feature>
<dbReference type="EC" id="3.6.4.13" evidence="1"/>
<dbReference type="GO" id="GO:0008380">
    <property type="term" value="P:RNA splicing"/>
    <property type="evidence" value="ECO:0007669"/>
    <property type="project" value="UniProtKB-KW"/>
</dbReference>
<proteinExistence type="inferred from homology"/>
<evidence type="ECO:0000313" key="16">
    <source>
        <dbReference type="EMBL" id="KAF3968221.1"/>
    </source>
</evidence>
<dbReference type="GO" id="GO:0003724">
    <property type="term" value="F:RNA helicase activity"/>
    <property type="evidence" value="ECO:0007669"/>
    <property type="project" value="UniProtKB-EC"/>
</dbReference>
<dbReference type="Gene3D" id="1.20.120.1080">
    <property type="match status" value="1"/>
</dbReference>
<keyword evidence="7" id="KW-0067">ATP-binding</keyword>
<dbReference type="SMART" id="SM00487">
    <property type="entry name" value="DEXDc"/>
    <property type="match status" value="1"/>
</dbReference>
<dbReference type="InterPro" id="IPR001650">
    <property type="entry name" value="Helicase_C-like"/>
</dbReference>
<dbReference type="InterPro" id="IPR011709">
    <property type="entry name" value="DEAD-box_helicase_OB_fold"/>
</dbReference>
<evidence type="ECO:0000256" key="9">
    <source>
        <dbReference type="ARBA" id="ARBA00047984"/>
    </source>
</evidence>
<dbReference type="GO" id="GO:0071013">
    <property type="term" value="C:catalytic step 2 spliceosome"/>
    <property type="evidence" value="ECO:0007669"/>
    <property type="project" value="TreeGrafter"/>
</dbReference>
<keyword evidence="8" id="KW-0508">mRNA splicing</keyword>
<evidence type="ECO:0000313" key="17">
    <source>
        <dbReference type="Proteomes" id="UP000737018"/>
    </source>
</evidence>
<keyword evidence="5" id="KW-0378">Hydrolase</keyword>
<dbReference type="InterPro" id="IPR007502">
    <property type="entry name" value="Helicase-assoc_dom"/>
</dbReference>
<evidence type="ECO:0000256" key="7">
    <source>
        <dbReference type="ARBA" id="ARBA00022840"/>
    </source>
</evidence>
<evidence type="ECO:0000256" key="12">
    <source>
        <dbReference type="SAM" id="Coils"/>
    </source>
</evidence>
<dbReference type="OrthoDB" id="10253254at2759"/>
<dbReference type="PROSITE" id="PS51192">
    <property type="entry name" value="HELICASE_ATP_BIND_1"/>
    <property type="match status" value="1"/>
</dbReference>
<comment type="catalytic activity">
    <reaction evidence="9">
        <text>ATP + H2O = ADP + phosphate + H(+)</text>
        <dbReference type="Rhea" id="RHEA:13065"/>
        <dbReference type="ChEBI" id="CHEBI:15377"/>
        <dbReference type="ChEBI" id="CHEBI:15378"/>
        <dbReference type="ChEBI" id="CHEBI:30616"/>
        <dbReference type="ChEBI" id="CHEBI:43474"/>
        <dbReference type="ChEBI" id="CHEBI:456216"/>
        <dbReference type="EC" id="3.6.4.13"/>
    </reaction>
</comment>
<dbReference type="InterPro" id="IPR011545">
    <property type="entry name" value="DEAD/DEAH_box_helicase_dom"/>
</dbReference>
<protein>
    <recommendedName>
        <fullName evidence="1">RNA helicase</fullName>
        <ecNumber evidence="1">3.6.4.13</ecNumber>
    </recommendedName>
    <alternativeName>
        <fullName evidence="11">DEAH RNA helicase homolog PRP2</fullName>
    </alternativeName>
</protein>
<feature type="compositionally biased region" description="Low complexity" evidence="13">
    <location>
        <begin position="44"/>
        <end position="58"/>
    </location>
</feature>
<evidence type="ECO:0000256" key="1">
    <source>
        <dbReference type="ARBA" id="ARBA00012552"/>
    </source>
</evidence>
<sequence>MQPLDIWKRKGKKIEEEIHHDWRINNNNNGCQRRNRLPSPTEGSSVNPNSLSVSLSLPRRTNPRKMASDGNLKTWVSDKLMLILGYSQPTLVQYIIGLAKKATSPADVVNNLVECGLSLSSDTRAFAEEIFTRVPRKSSGVNLYQKQEREAAMLARKQKTYALLDADDEEEDNVAGDDAEHRSSIAAAPETRKADTNRKRFRKKIESQDDEDDEVIGWGEGKGQVKGQTSEDEDDGSESEEERLRDQREREQLEQNIRERDAIGTRKLTESKLTRREEEEAIRRSNALEQDGIGTLRKVSRQEYLKKREQKKLEELRDDIEDEQYLFDGVKLTEAEYRELRYKKEIYEIVKKRSEEDDDTNEYRMPEAYDEEGGVNQEKRFAVAMQRYRDQGAADKMNPFAEQEAWEEHQIGKATMKYGSKNKKQMSDDYQFVFEDQIDFIKASVMGGENIDNEEATELLEKSMAKSALEKLQEDRKSLPIYPYRDQLLQAIEDHQILVIVGETGSGKTTQIPQYLHEVGYTKRGKIGCTQPRRVAAMSVAARVSQEMGVKLGHEVGYSIRFEDCTSEKTVLKYMTDGMLLREFLGEPDLESYSVVMVDEAHERTLSTDILFGLVKDIARFRPDLKLLISSATLDAEKFSDYFDSAPIFKFPGRRYPVEIHYTKAPEADYLDAAIVTVLQIHVTQELGDILVFFTGQEEIETAEEIIKHRIRGLGTKIAELIICPIYANLPTELQAKIFEATPEGARKVVLATNIAETSLTIDGIKYVIDPGFCKMKSYNPRTGMESLLIAPVSKASANQRAGRAGRTGPGKCFRLYTAYNYYNDMEDNTIPEIQRTNLANVVLSLKSLGIHDLINFDFMDPPPSEALLKALELLFALSALNKLGELTKVGRRMAEFPLDPMLSKAIVASDNYKCSDEMISIAAMLSVGNSIFYRPKDKQVHADNARMNFHTGNVGDHIALLKVYNSWKETNYSTQWCYENYIQVRSMKRARDIRDQLEGLLERVEIEVTSNASDLEPIKKAITSGFFPHSARLQKNGSYRTVKHPQTVHIHPSSGLAQILPRWVVYHELVLTTKEYMRQVTELKPEWLVEIAPHYYQLKDVEDSGMKKKPRAEEGQGL</sequence>
<dbReference type="Proteomes" id="UP000737018">
    <property type="component" value="Unassembled WGS sequence"/>
</dbReference>
<feature type="domain" description="Helicase ATP-binding" evidence="14">
    <location>
        <begin position="489"/>
        <end position="652"/>
    </location>
</feature>
<comment type="similarity">
    <text evidence="10">Belongs to the DEAD box helicase family. DEAH subfamily. PRP2 sub-subfamily.</text>
</comment>
<dbReference type="FunFam" id="1.20.120.1080:FF:000001">
    <property type="entry name" value="Pre-mRNA-splicing factor ATP-dependent RNA helicase"/>
    <property type="match status" value="1"/>
</dbReference>
<dbReference type="Pfam" id="PF04408">
    <property type="entry name" value="WHD_HA2"/>
    <property type="match status" value="1"/>
</dbReference>
<gene>
    <name evidence="16" type="ORF">CMV_007860</name>
</gene>
<dbReference type="FunFam" id="3.40.50.300:FF:000594">
    <property type="entry name" value="Pre-mRNA-splicing factor ATP-dependent RNA helicase"/>
    <property type="match status" value="1"/>
</dbReference>
<evidence type="ECO:0000256" key="6">
    <source>
        <dbReference type="ARBA" id="ARBA00022806"/>
    </source>
</evidence>
<evidence type="ECO:0000256" key="2">
    <source>
        <dbReference type="ARBA" id="ARBA00022664"/>
    </source>
</evidence>